<feature type="region of interest" description="Disordered" evidence="2">
    <location>
        <begin position="1061"/>
        <end position="1106"/>
    </location>
</feature>
<evidence type="ECO:0000256" key="1">
    <source>
        <dbReference type="SAM" id="Coils"/>
    </source>
</evidence>
<proteinExistence type="predicted"/>
<evidence type="ECO:0000256" key="2">
    <source>
        <dbReference type="SAM" id="MobiDB-lite"/>
    </source>
</evidence>
<name>A0AAD7DC29_9AGAR</name>
<dbReference type="InterPro" id="IPR040521">
    <property type="entry name" value="KDZ"/>
</dbReference>
<comment type="caution">
    <text evidence="4">The sequence shown here is derived from an EMBL/GenBank/DDBJ whole genome shotgun (WGS) entry which is preliminary data.</text>
</comment>
<protein>
    <recommendedName>
        <fullName evidence="3">CxC2-like cysteine cluster KDZ transposase-associated domain-containing protein</fullName>
    </recommendedName>
</protein>
<gene>
    <name evidence="4" type="ORF">B0H16DRAFT_1753198</name>
</gene>
<evidence type="ECO:0000259" key="3">
    <source>
        <dbReference type="Pfam" id="PF18803"/>
    </source>
</evidence>
<dbReference type="EMBL" id="JARKIB010000992">
    <property type="protein sequence ID" value="KAJ7687974.1"/>
    <property type="molecule type" value="Genomic_DNA"/>
</dbReference>
<feature type="compositionally biased region" description="Basic residues" evidence="2">
    <location>
        <begin position="910"/>
        <end position="919"/>
    </location>
</feature>
<dbReference type="PANTHER" id="PTHR33096">
    <property type="entry name" value="CXC2 DOMAIN-CONTAINING PROTEIN"/>
    <property type="match status" value="1"/>
</dbReference>
<keyword evidence="5" id="KW-1185">Reference proteome</keyword>
<accession>A0AAD7DC29</accession>
<feature type="coiled-coil region" evidence="1">
    <location>
        <begin position="963"/>
        <end position="990"/>
    </location>
</feature>
<dbReference type="PANTHER" id="PTHR33096:SF1">
    <property type="entry name" value="CXC1-LIKE CYSTEINE CLUSTER ASSOCIATED WITH KDZ TRANSPOSASES DOMAIN-CONTAINING PROTEIN"/>
    <property type="match status" value="1"/>
</dbReference>
<dbReference type="Pfam" id="PF18803">
    <property type="entry name" value="CxC2"/>
    <property type="match status" value="1"/>
</dbReference>
<evidence type="ECO:0000313" key="5">
    <source>
        <dbReference type="Proteomes" id="UP001215598"/>
    </source>
</evidence>
<dbReference type="SUPFAM" id="SSF57850">
    <property type="entry name" value="RING/U-box"/>
    <property type="match status" value="1"/>
</dbReference>
<feature type="domain" description="CxC2-like cysteine cluster KDZ transposase-associated" evidence="3">
    <location>
        <begin position="192"/>
        <end position="296"/>
    </location>
</feature>
<dbReference type="AlphaFoldDB" id="A0AAD7DC29"/>
<dbReference type="CDD" id="cd19757">
    <property type="entry name" value="Bbox1"/>
    <property type="match status" value="1"/>
</dbReference>
<dbReference type="InterPro" id="IPR041457">
    <property type="entry name" value="CxC2_KDZ-assoc"/>
</dbReference>
<dbReference type="Proteomes" id="UP001215598">
    <property type="component" value="Unassembled WGS sequence"/>
</dbReference>
<reference evidence="4" key="1">
    <citation type="submission" date="2023-03" db="EMBL/GenBank/DDBJ databases">
        <title>Massive genome expansion in bonnet fungi (Mycena s.s.) driven by repeated elements and novel gene families across ecological guilds.</title>
        <authorList>
            <consortium name="Lawrence Berkeley National Laboratory"/>
            <person name="Harder C.B."/>
            <person name="Miyauchi S."/>
            <person name="Viragh M."/>
            <person name="Kuo A."/>
            <person name="Thoen E."/>
            <person name="Andreopoulos B."/>
            <person name="Lu D."/>
            <person name="Skrede I."/>
            <person name="Drula E."/>
            <person name="Henrissat B."/>
            <person name="Morin E."/>
            <person name="Kohler A."/>
            <person name="Barry K."/>
            <person name="LaButti K."/>
            <person name="Morin E."/>
            <person name="Salamov A."/>
            <person name="Lipzen A."/>
            <person name="Mereny Z."/>
            <person name="Hegedus B."/>
            <person name="Baldrian P."/>
            <person name="Stursova M."/>
            <person name="Weitz H."/>
            <person name="Taylor A."/>
            <person name="Grigoriev I.V."/>
            <person name="Nagy L.G."/>
            <person name="Martin F."/>
            <person name="Kauserud H."/>
        </authorList>
    </citation>
    <scope>NUCLEOTIDE SEQUENCE</scope>
    <source>
        <strain evidence="4">CBHHK182m</strain>
    </source>
</reference>
<feature type="region of interest" description="Disordered" evidence="2">
    <location>
        <begin position="899"/>
        <end position="933"/>
    </location>
</feature>
<keyword evidence="1" id="KW-0175">Coiled coil</keyword>
<sequence length="1106" mass="123355">MSRRDSDIHYDDDFGIGDVFSADRGLHVSNDGARLSSQYDNIRAPKKRRRGLEDLTDDYGTWMPVPDHDLHAVHAVADTVTSYDVFSEEVDSEKRKRFPSSDPMAVWKPMAEKFLDALLRRDGLGDFVFSPACSFCQTPLGSTRMFRCTQCGEFLQCEKCLLSRHALTPLHAVQEWNGEHWIAASLSGDEGSLGLVFQIGHHGFPCDFPGEERKMVVLDLSGVHKIAYRYCQCEANYTTANGTLGQLIGNAWYPASTVDPHTCATLDTLDTFRLLNVVGNVNVQDFVGTLERKTDPLRVGEVPYRYKEFGYMARQYNFELCAKRTGCGRTENGVTKAKPGAFTVPCWPCPHDNRNLPEGWRDVDSKYKFLYMLLLAMDANFRLKNRLRANEHDDPALRAGNGYFVEDTGYKKHLRNYVAEKDASTCIAFAALLQKETRMTSGLRCSGVGGCVCARHGVIRSQGLGDLQKGERYANMDYILLSALLGITLVALTISYDIACQWKINLATRAAKIEKDADLSTRLEDFEIQFALPVWHAAAHEVTCQMENSLSYTAGVGRTDGEGIERTWAILNPLGFSTKEMGAGARHDVLENKVDHINWEKNIGQGDTLARKLIVAIAERDKQVAEFVEIDQSLGKRMRAKWQKKVDDWRADRSQANPYVLAGGKAAGPSEAAVLLELKAAEALEAAEGRTVIADAKATAPAFIKAGLQLEEAQRRIRAEVKGVTLVTADRSSQIQEMRNSFVKKLRTYERLQESFMPGVAALKAEAEEGRDPDRPAPKVEEMKLWLPSEMKAEVRRRVCRKGVAEVEGKVRAAQCTDALNDLRSRLHAQKHLITWRNSNSTGQRAATRSATLIGRVGDRISRVADKYRRAREALIELKGPTFAPEFKALEAKDLSTNLEEENDADSRRKLARLGSSKRARNEPTSGTKTFSWLWTAGGGPGENEEQLHESVRVEWSKAQARKERWVEEVQLLREEMKRVLRMLRTIQGEWAERAEKRKDIDLPLAAGLKAYALRQIYVHRRIAQTFYAGWSVSVAAAVQQVVARDGGVYLELLDGEGLDNAPTLSPPRATAGGTRIRGDEGGAPSLRVTRATAGRGEGTSRVHRD</sequence>
<organism evidence="4 5">
    <name type="scientific">Mycena metata</name>
    <dbReference type="NCBI Taxonomy" id="1033252"/>
    <lineage>
        <taxon>Eukaryota</taxon>
        <taxon>Fungi</taxon>
        <taxon>Dikarya</taxon>
        <taxon>Basidiomycota</taxon>
        <taxon>Agaricomycotina</taxon>
        <taxon>Agaricomycetes</taxon>
        <taxon>Agaricomycetidae</taxon>
        <taxon>Agaricales</taxon>
        <taxon>Marasmiineae</taxon>
        <taxon>Mycenaceae</taxon>
        <taxon>Mycena</taxon>
    </lineage>
</organism>
<evidence type="ECO:0000313" key="4">
    <source>
        <dbReference type="EMBL" id="KAJ7687974.1"/>
    </source>
</evidence>
<feature type="compositionally biased region" description="Polar residues" evidence="2">
    <location>
        <begin position="923"/>
        <end position="933"/>
    </location>
</feature>
<dbReference type="Pfam" id="PF18758">
    <property type="entry name" value="KDZ"/>
    <property type="match status" value="1"/>
</dbReference>